<dbReference type="Proteomes" id="UP000186583">
    <property type="component" value="Unassembled WGS sequence"/>
</dbReference>
<proteinExistence type="predicted"/>
<evidence type="ECO:0000313" key="3">
    <source>
        <dbReference type="Proteomes" id="UP000186583"/>
    </source>
</evidence>
<dbReference type="AlphaFoldDB" id="A0A1Q8RRF9"/>
<accession>A0A1Q8RRF9</accession>
<evidence type="ECO:0000313" key="2">
    <source>
        <dbReference type="EMBL" id="OLN86918.1"/>
    </source>
</evidence>
<sequence length="307" mass="33145">MPIFTYLIHASIAALLVVLGVHMQTAAAQDVPATAATAACSNVDQPNPIFSQYPNSATGVLNVTMAIVPIPLTTARQMIPQQYGILEDAYRALMPGFPAGQYPVVIQAGHDHDIRFMDISIPDFSRAGFEFPFLDLLGDGMSNFRWAPEQLISASNPAAITGSQAYGTKVHAATFDPECNAYDDRAQGGTYFNGSAGANYLSLEMRRCAADDQAFPYTLAMFDAIINQPIFANGSTCDQQIRLFNTSLTQGAFEPVPVRGTVKSNLGPFKADTSFPDAAGFQAATPFIENNYLPCENFRGYKPVKTT</sequence>
<dbReference type="EMBL" id="MPGH01000108">
    <property type="protein sequence ID" value="OLN86918.1"/>
    <property type="molecule type" value="Genomic_DNA"/>
</dbReference>
<name>A0A1Q8RRF9_9PEZI</name>
<comment type="caution">
    <text evidence="2">The sequence shown here is derived from an EMBL/GenBank/DDBJ whole genome shotgun (WGS) entry which is preliminary data.</text>
</comment>
<keyword evidence="1" id="KW-0732">Signal</keyword>
<dbReference type="OrthoDB" id="265717at2759"/>
<keyword evidence="3" id="KW-1185">Reference proteome</keyword>
<evidence type="ECO:0000256" key="1">
    <source>
        <dbReference type="SAM" id="SignalP"/>
    </source>
</evidence>
<reference evidence="2 3" key="1">
    <citation type="submission" date="2016-11" db="EMBL/GenBank/DDBJ databases">
        <title>Draft Genome Assembly of Colletotrichum chlorophyti a pathogen of herbaceous plants.</title>
        <authorList>
            <person name="Gan P."/>
            <person name="Narusaka M."/>
            <person name="Tsushima A."/>
            <person name="Narusaka Y."/>
            <person name="Takano Y."/>
            <person name="Shirasu K."/>
        </authorList>
    </citation>
    <scope>NUCLEOTIDE SEQUENCE [LARGE SCALE GENOMIC DNA]</scope>
    <source>
        <strain evidence="2 3">NTL11</strain>
    </source>
</reference>
<protein>
    <submittedName>
        <fullName evidence="2">Uncharacterized protein</fullName>
    </submittedName>
</protein>
<gene>
    <name evidence="2" type="ORF">CCHL11_04631</name>
</gene>
<feature type="chain" id="PRO_5011982712" evidence="1">
    <location>
        <begin position="29"/>
        <end position="307"/>
    </location>
</feature>
<feature type="signal peptide" evidence="1">
    <location>
        <begin position="1"/>
        <end position="28"/>
    </location>
</feature>
<organism evidence="2 3">
    <name type="scientific">Colletotrichum chlorophyti</name>
    <dbReference type="NCBI Taxonomy" id="708187"/>
    <lineage>
        <taxon>Eukaryota</taxon>
        <taxon>Fungi</taxon>
        <taxon>Dikarya</taxon>
        <taxon>Ascomycota</taxon>
        <taxon>Pezizomycotina</taxon>
        <taxon>Sordariomycetes</taxon>
        <taxon>Hypocreomycetidae</taxon>
        <taxon>Glomerellales</taxon>
        <taxon>Glomerellaceae</taxon>
        <taxon>Colletotrichum</taxon>
    </lineage>
</organism>